<name>A0ACB9FRZ0_9ASTR</name>
<dbReference type="EMBL" id="CM042033">
    <property type="protein sequence ID" value="KAI3773895.1"/>
    <property type="molecule type" value="Genomic_DNA"/>
</dbReference>
<protein>
    <submittedName>
        <fullName evidence="1">Uncharacterized protein</fullName>
    </submittedName>
</protein>
<sequence length="197" mass="23247">MRERGDMFEKLEEEKVKLEEQLKWKNEQFKHLEEAHEKLRSKLCAKEKEWDMERCSFFDDISTLETKLDSHITLSEDLKSRLELALAHEQDQRKCLEIQHSESNSCVLDTKSKLESLTIEKECVCNEIECKIREMEEENQELLQSKDTSLKEITKEVDDYSSLVLQLTIEKEEFALMVVALKSTLLETKSKVDDEKL</sequence>
<reference evidence="2" key="1">
    <citation type="journal article" date="2022" name="Mol. Ecol. Resour.">
        <title>The genomes of chicory, endive, great burdock and yacon provide insights into Asteraceae palaeo-polyploidization history and plant inulin production.</title>
        <authorList>
            <person name="Fan W."/>
            <person name="Wang S."/>
            <person name="Wang H."/>
            <person name="Wang A."/>
            <person name="Jiang F."/>
            <person name="Liu H."/>
            <person name="Zhao H."/>
            <person name="Xu D."/>
            <person name="Zhang Y."/>
        </authorList>
    </citation>
    <scope>NUCLEOTIDE SEQUENCE [LARGE SCALE GENOMIC DNA]</scope>
    <source>
        <strain evidence="2">cv. Yunnan</strain>
    </source>
</reference>
<organism evidence="1 2">
    <name type="scientific">Smallanthus sonchifolius</name>
    <dbReference type="NCBI Taxonomy" id="185202"/>
    <lineage>
        <taxon>Eukaryota</taxon>
        <taxon>Viridiplantae</taxon>
        <taxon>Streptophyta</taxon>
        <taxon>Embryophyta</taxon>
        <taxon>Tracheophyta</taxon>
        <taxon>Spermatophyta</taxon>
        <taxon>Magnoliopsida</taxon>
        <taxon>eudicotyledons</taxon>
        <taxon>Gunneridae</taxon>
        <taxon>Pentapetalae</taxon>
        <taxon>asterids</taxon>
        <taxon>campanulids</taxon>
        <taxon>Asterales</taxon>
        <taxon>Asteraceae</taxon>
        <taxon>Asteroideae</taxon>
        <taxon>Heliantheae alliance</taxon>
        <taxon>Millerieae</taxon>
        <taxon>Smallanthus</taxon>
    </lineage>
</organism>
<comment type="caution">
    <text evidence="1">The sequence shown here is derived from an EMBL/GenBank/DDBJ whole genome shotgun (WGS) entry which is preliminary data.</text>
</comment>
<evidence type="ECO:0000313" key="2">
    <source>
        <dbReference type="Proteomes" id="UP001056120"/>
    </source>
</evidence>
<proteinExistence type="predicted"/>
<dbReference type="Proteomes" id="UP001056120">
    <property type="component" value="Linkage Group LG16"/>
</dbReference>
<keyword evidence="2" id="KW-1185">Reference proteome</keyword>
<reference evidence="1 2" key="2">
    <citation type="journal article" date="2022" name="Mol. Ecol. Resour.">
        <title>The genomes of chicory, endive, great burdock and yacon provide insights into Asteraceae paleo-polyploidization history and plant inulin production.</title>
        <authorList>
            <person name="Fan W."/>
            <person name="Wang S."/>
            <person name="Wang H."/>
            <person name="Wang A."/>
            <person name="Jiang F."/>
            <person name="Liu H."/>
            <person name="Zhao H."/>
            <person name="Xu D."/>
            <person name="Zhang Y."/>
        </authorList>
    </citation>
    <scope>NUCLEOTIDE SEQUENCE [LARGE SCALE GENOMIC DNA]</scope>
    <source>
        <strain evidence="2">cv. Yunnan</strain>
        <tissue evidence="1">Leaves</tissue>
    </source>
</reference>
<evidence type="ECO:0000313" key="1">
    <source>
        <dbReference type="EMBL" id="KAI3773895.1"/>
    </source>
</evidence>
<accession>A0ACB9FRZ0</accession>
<gene>
    <name evidence="1" type="ORF">L1987_48434</name>
</gene>